<evidence type="ECO:0000259" key="1">
    <source>
        <dbReference type="Pfam" id="PF00535"/>
    </source>
</evidence>
<dbReference type="Gene3D" id="3.90.550.10">
    <property type="entry name" value="Spore Coat Polysaccharide Biosynthesis Protein SpsA, Chain A"/>
    <property type="match status" value="1"/>
</dbReference>
<keyword evidence="2" id="KW-0808">Transferase</keyword>
<dbReference type="InterPro" id="IPR011990">
    <property type="entry name" value="TPR-like_helical_dom_sf"/>
</dbReference>
<evidence type="ECO:0000313" key="3">
    <source>
        <dbReference type="Proteomes" id="UP000477285"/>
    </source>
</evidence>
<sequence>MISLSLCMIVKNEEKVLPRILKPMKEIVDKILICDTGSTDRTKEIIREFTAEVYDFPWKNDFSAARNFISEKVSTDYWMWLDADDMITQENLYRLKQLKETLSPNTDMVMMDYVTDFDEWNHAAFSCYRERILKTSRNFRWRGRVHESIIPTGNILYSPIQIEHRKIKPCSSFRNLHIYQQMIEEGEPLEPRDLFYYGRELFYHKQYEYAICVLKKFLKEPDGWIENRLDSCLVLSYCYQASGNDQHALEILFHSFMSDIPRAEICCEIGKIFFMKQNFSMAAHWYHQALLAPDNNQNGGFYIPDCHNFIPFLQLCVCLDKSGMHKEAFEFHRKARTLKPEHPSVIQNQIYFHEILGF</sequence>
<proteinExistence type="predicted"/>
<dbReference type="Proteomes" id="UP000477285">
    <property type="component" value="Unassembled WGS sequence"/>
</dbReference>
<gene>
    <name evidence="2" type="ORF">GT728_12775</name>
</gene>
<evidence type="ECO:0000313" key="2">
    <source>
        <dbReference type="EMBL" id="MZL34051.1"/>
    </source>
</evidence>
<dbReference type="SUPFAM" id="SSF53448">
    <property type="entry name" value="Nucleotide-diphospho-sugar transferases"/>
    <property type="match status" value="1"/>
</dbReference>
<dbReference type="InterPro" id="IPR019734">
    <property type="entry name" value="TPR_rpt"/>
</dbReference>
<dbReference type="PANTHER" id="PTHR43630">
    <property type="entry name" value="POLY-BETA-1,6-N-ACETYL-D-GLUCOSAMINE SYNTHASE"/>
    <property type="match status" value="1"/>
</dbReference>
<dbReference type="EMBL" id="WWVQ01000031">
    <property type="protein sequence ID" value="MZL34051.1"/>
    <property type="molecule type" value="Genomic_DNA"/>
</dbReference>
<protein>
    <submittedName>
        <fullName evidence="2">Glycosyltransferase</fullName>
    </submittedName>
</protein>
<dbReference type="SUPFAM" id="SSF81901">
    <property type="entry name" value="HCP-like"/>
    <property type="match status" value="1"/>
</dbReference>
<dbReference type="CDD" id="cd02511">
    <property type="entry name" value="Beta4Glucosyltransferase"/>
    <property type="match status" value="1"/>
</dbReference>
<reference evidence="2 3" key="1">
    <citation type="journal article" date="2019" name="Nat. Med.">
        <title>A library of human gut bacterial isolates paired with longitudinal multiomics data enables mechanistic microbiome research.</title>
        <authorList>
            <person name="Poyet M."/>
            <person name="Groussin M."/>
            <person name="Gibbons S.M."/>
            <person name="Avila-Pacheco J."/>
            <person name="Jiang X."/>
            <person name="Kearney S.M."/>
            <person name="Perrotta A.R."/>
            <person name="Berdy B."/>
            <person name="Zhao S."/>
            <person name="Lieberman T.D."/>
            <person name="Swanson P.K."/>
            <person name="Smith M."/>
            <person name="Roesemann S."/>
            <person name="Alexander J.E."/>
            <person name="Rich S.A."/>
            <person name="Livny J."/>
            <person name="Vlamakis H."/>
            <person name="Clish C."/>
            <person name="Bullock K."/>
            <person name="Deik A."/>
            <person name="Scott J."/>
            <person name="Pierce K.A."/>
            <person name="Xavier R.J."/>
            <person name="Alm E.J."/>
        </authorList>
    </citation>
    <scope>NUCLEOTIDE SEQUENCE [LARGE SCALE GENOMIC DNA]</scope>
    <source>
        <strain evidence="2 3">BIOML-A1</strain>
    </source>
</reference>
<feature type="domain" description="Glycosyltransferase 2-like" evidence="1">
    <location>
        <begin position="5"/>
        <end position="142"/>
    </location>
</feature>
<accession>A0A6L8T6Q5</accession>
<dbReference type="PANTHER" id="PTHR43630:SF2">
    <property type="entry name" value="GLYCOSYLTRANSFERASE"/>
    <property type="match status" value="1"/>
</dbReference>
<dbReference type="AlphaFoldDB" id="A0A6L8T6Q5"/>
<comment type="caution">
    <text evidence="2">The sequence shown here is derived from an EMBL/GenBank/DDBJ whole genome shotgun (WGS) entry which is preliminary data.</text>
</comment>
<organism evidence="2 3">
    <name type="scientific">Blautia wexlerae</name>
    <dbReference type="NCBI Taxonomy" id="418240"/>
    <lineage>
        <taxon>Bacteria</taxon>
        <taxon>Bacillati</taxon>
        <taxon>Bacillota</taxon>
        <taxon>Clostridia</taxon>
        <taxon>Lachnospirales</taxon>
        <taxon>Lachnospiraceae</taxon>
        <taxon>Blautia</taxon>
    </lineage>
</organism>
<dbReference type="Gene3D" id="1.25.40.10">
    <property type="entry name" value="Tetratricopeptide repeat domain"/>
    <property type="match status" value="1"/>
</dbReference>
<name>A0A6L8T6Q5_9FIRM</name>
<dbReference type="SMART" id="SM00028">
    <property type="entry name" value="TPR"/>
    <property type="match status" value="2"/>
</dbReference>
<dbReference type="Pfam" id="PF00535">
    <property type="entry name" value="Glycos_transf_2"/>
    <property type="match status" value="1"/>
</dbReference>
<dbReference type="GO" id="GO:0016740">
    <property type="term" value="F:transferase activity"/>
    <property type="evidence" value="ECO:0007669"/>
    <property type="project" value="UniProtKB-KW"/>
</dbReference>
<dbReference type="InterPro" id="IPR029044">
    <property type="entry name" value="Nucleotide-diphossugar_trans"/>
</dbReference>
<dbReference type="InterPro" id="IPR001173">
    <property type="entry name" value="Glyco_trans_2-like"/>
</dbReference>
<dbReference type="RefSeq" id="WP_055052814.1">
    <property type="nucleotide sequence ID" value="NZ_JAAIPB010000004.1"/>
</dbReference>